<dbReference type="EMBL" id="WOWS01000007">
    <property type="protein sequence ID" value="MUU79652.1"/>
    <property type="molecule type" value="Genomic_DNA"/>
</dbReference>
<proteinExistence type="predicted"/>
<accession>A0A6L6UFB6</accession>
<evidence type="ECO:0000256" key="6">
    <source>
        <dbReference type="SAM" id="Phobius"/>
    </source>
</evidence>
<evidence type="ECO:0000256" key="5">
    <source>
        <dbReference type="ARBA" id="ARBA00023136"/>
    </source>
</evidence>
<feature type="transmembrane region" description="Helical" evidence="6">
    <location>
        <begin position="28"/>
        <end position="50"/>
    </location>
</feature>
<dbReference type="GO" id="GO:0009246">
    <property type="term" value="P:enterobacterial common antigen biosynthetic process"/>
    <property type="evidence" value="ECO:0007669"/>
    <property type="project" value="InterPro"/>
</dbReference>
<dbReference type="PANTHER" id="PTHR30250">
    <property type="entry name" value="PST FAMILY PREDICTED COLANIC ACID TRANSPORTER"/>
    <property type="match status" value="1"/>
</dbReference>
<feature type="transmembrane region" description="Helical" evidence="6">
    <location>
        <begin position="374"/>
        <end position="393"/>
    </location>
</feature>
<keyword evidence="8" id="KW-1185">Reference proteome</keyword>
<feature type="transmembrane region" description="Helical" evidence="6">
    <location>
        <begin position="93"/>
        <end position="112"/>
    </location>
</feature>
<keyword evidence="3 6" id="KW-0812">Transmembrane</keyword>
<evidence type="ECO:0000313" key="7">
    <source>
        <dbReference type="EMBL" id="MUU79652.1"/>
    </source>
</evidence>
<dbReference type="PANTHER" id="PTHR30250:SF30">
    <property type="entry name" value="LIPID III FLIPPASE"/>
    <property type="match status" value="1"/>
</dbReference>
<evidence type="ECO:0000256" key="2">
    <source>
        <dbReference type="ARBA" id="ARBA00022475"/>
    </source>
</evidence>
<keyword evidence="4 6" id="KW-1133">Transmembrane helix</keyword>
<gene>
    <name evidence="7" type="ORF">GN138_14465</name>
</gene>
<keyword evidence="2" id="KW-1003">Cell membrane</keyword>
<reference evidence="7 8" key="1">
    <citation type="submission" date="2019-12" db="EMBL/GenBank/DDBJ databases">
        <authorList>
            <person name="Li J."/>
        </authorList>
    </citation>
    <scope>NUCLEOTIDE SEQUENCE [LARGE SCALE GENOMIC DNA]</scope>
    <source>
        <strain evidence="7 8">HL2-2</strain>
    </source>
</reference>
<keyword evidence="5 6" id="KW-0472">Membrane</keyword>
<dbReference type="Proteomes" id="UP000478208">
    <property type="component" value="Unassembled WGS sequence"/>
</dbReference>
<comment type="caution">
    <text evidence="7">The sequence shown here is derived from an EMBL/GenBank/DDBJ whole genome shotgun (WGS) entry which is preliminary data.</text>
</comment>
<dbReference type="RefSeq" id="WP_157364712.1">
    <property type="nucleotide sequence ID" value="NZ_WOWS01000007.1"/>
</dbReference>
<evidence type="ECO:0000256" key="3">
    <source>
        <dbReference type="ARBA" id="ARBA00022692"/>
    </source>
</evidence>
<dbReference type="AlphaFoldDB" id="A0A6L6UFB6"/>
<feature type="transmembrane region" description="Helical" evidence="6">
    <location>
        <begin position="185"/>
        <end position="207"/>
    </location>
</feature>
<evidence type="ECO:0000313" key="8">
    <source>
        <dbReference type="Proteomes" id="UP000478208"/>
    </source>
</evidence>
<protein>
    <submittedName>
        <fullName evidence="7">O-antigen translocase</fullName>
    </submittedName>
</protein>
<comment type="subcellular location">
    <subcellularLocation>
        <location evidence="1">Cell membrane</location>
        <topology evidence="1">Multi-pass membrane protein</topology>
    </subcellularLocation>
</comment>
<feature type="transmembrane region" description="Helical" evidence="6">
    <location>
        <begin position="158"/>
        <end position="179"/>
    </location>
</feature>
<feature type="transmembrane region" description="Helical" evidence="6">
    <location>
        <begin position="274"/>
        <end position="292"/>
    </location>
</feature>
<feature type="transmembrane region" description="Helical" evidence="6">
    <location>
        <begin position="344"/>
        <end position="367"/>
    </location>
</feature>
<feature type="transmembrane region" description="Helical" evidence="6">
    <location>
        <begin position="228"/>
        <end position="249"/>
    </location>
</feature>
<name>A0A6L6UFB6_9FLAO</name>
<sequence length="438" mass="49736">MKRFFNYINKEVLVQSAGLKSANIGLKIVSGIIISKFIALFVGPYGMALIGNLRNFLSVVQSLAISGLYKGFVKQINEVKNDVLQLSKALSTVFYFGFFSSMILAILCYYNAEFINNMLFSSTYNYTYIIETLAIVLPFYSLNMYVFSIMNGFSKYKYLLIINILGQVLGLLVTLVLIYQENINGALMAIVITPALSLLITLVGIVFRRSLMGSIKISEVSLSILQNLSPYMIMALVSAIAIPVVMIIIRNHLITEIGIKGAGYWTAMTRVSDYYLMFINSLMALYILPRFSEINTKTEFKKEVLDFYKSVMPVFIILLFLIYISRSVLVKVLFSEDFQPVENLFGFQILGDIIRVLAMVIIYQFLAKKMFGHFLILEVFLFVIMYFSSIYFIDEFGVEGVVMGHFLSYLLYFAIILLIFNSSLFGILNDDGLDESYN</sequence>
<evidence type="ECO:0000256" key="4">
    <source>
        <dbReference type="ARBA" id="ARBA00022989"/>
    </source>
</evidence>
<dbReference type="InterPro" id="IPR044550">
    <property type="entry name" value="WzxE"/>
</dbReference>
<organism evidence="7 8">
    <name type="scientific">Winogradskyella endarachnes</name>
    <dbReference type="NCBI Taxonomy" id="2681965"/>
    <lineage>
        <taxon>Bacteria</taxon>
        <taxon>Pseudomonadati</taxon>
        <taxon>Bacteroidota</taxon>
        <taxon>Flavobacteriia</taxon>
        <taxon>Flavobacteriales</taxon>
        <taxon>Flavobacteriaceae</taxon>
        <taxon>Winogradskyella</taxon>
    </lineage>
</organism>
<feature type="transmembrane region" description="Helical" evidence="6">
    <location>
        <begin position="304"/>
        <end position="324"/>
    </location>
</feature>
<feature type="transmembrane region" description="Helical" evidence="6">
    <location>
        <begin position="405"/>
        <end position="428"/>
    </location>
</feature>
<dbReference type="CDD" id="cd13125">
    <property type="entry name" value="MATE_like_10"/>
    <property type="match status" value="1"/>
</dbReference>
<dbReference type="InterPro" id="IPR050833">
    <property type="entry name" value="Poly_Biosynth_Transport"/>
</dbReference>
<evidence type="ECO:0000256" key="1">
    <source>
        <dbReference type="ARBA" id="ARBA00004651"/>
    </source>
</evidence>
<dbReference type="GO" id="GO:0005886">
    <property type="term" value="C:plasma membrane"/>
    <property type="evidence" value="ECO:0007669"/>
    <property type="project" value="UniProtKB-SubCell"/>
</dbReference>
<feature type="transmembrane region" description="Helical" evidence="6">
    <location>
        <begin position="124"/>
        <end position="146"/>
    </location>
</feature>